<dbReference type="PANTHER" id="PTHR10993">
    <property type="entry name" value="OCTANOYLTRANSFERASE"/>
    <property type="match status" value="1"/>
</dbReference>
<dbReference type="Gene3D" id="3.30.930.10">
    <property type="entry name" value="Bira Bifunctional Protein, Domain 2"/>
    <property type="match status" value="1"/>
</dbReference>
<dbReference type="InterPro" id="IPR004143">
    <property type="entry name" value="BPL_LPL_catalytic"/>
</dbReference>
<evidence type="ECO:0000259" key="6">
    <source>
        <dbReference type="PROSITE" id="PS51733"/>
    </source>
</evidence>
<comment type="similarity">
    <text evidence="2">Belongs to the LipB family.</text>
</comment>
<dbReference type="GO" id="GO:0009249">
    <property type="term" value="P:protein lipoylation"/>
    <property type="evidence" value="ECO:0007669"/>
    <property type="project" value="InterPro"/>
</dbReference>
<gene>
    <name evidence="7" type="ORF">JKF63_00311</name>
</gene>
<evidence type="ECO:0000313" key="8">
    <source>
        <dbReference type="Proteomes" id="UP000674318"/>
    </source>
</evidence>
<accession>A0A836KY80</accession>
<dbReference type="EMBL" id="JAFJZO010000036">
    <property type="protein sequence ID" value="KAG5490192.1"/>
    <property type="molecule type" value="Genomic_DNA"/>
</dbReference>
<feature type="domain" description="BPL/LPL catalytic" evidence="6">
    <location>
        <begin position="40"/>
        <end position="236"/>
    </location>
</feature>
<dbReference type="SUPFAM" id="SSF55681">
    <property type="entry name" value="Class II aaRS and biotin synthetases"/>
    <property type="match status" value="1"/>
</dbReference>
<protein>
    <recommendedName>
        <fullName evidence="3">lipoyl(octanoyl) transferase</fullName>
        <ecNumber evidence="3">2.3.1.181</ecNumber>
    </recommendedName>
</protein>
<dbReference type="NCBIfam" id="TIGR00214">
    <property type="entry name" value="lipB"/>
    <property type="match status" value="1"/>
</dbReference>
<comment type="pathway">
    <text evidence="1">Protein modification; protein lipoylation via endogenous pathway; protein N(6)-(lipoyl)lysine from octanoyl-[acyl-carrier-protein]: step 1/2.</text>
</comment>
<evidence type="ECO:0000313" key="7">
    <source>
        <dbReference type="EMBL" id="KAG5490192.1"/>
    </source>
</evidence>
<dbReference type="Proteomes" id="UP000674318">
    <property type="component" value="Unassembled WGS sequence"/>
</dbReference>
<dbReference type="EC" id="2.3.1.181" evidence="3"/>
<dbReference type="GO" id="GO:0033819">
    <property type="term" value="F:lipoyl(octanoyl) transferase activity"/>
    <property type="evidence" value="ECO:0007669"/>
    <property type="project" value="UniProtKB-EC"/>
</dbReference>
<dbReference type="PANTHER" id="PTHR10993:SF7">
    <property type="entry name" value="LIPOYLTRANSFERASE 2, MITOCHONDRIAL-RELATED"/>
    <property type="match status" value="1"/>
</dbReference>
<dbReference type="PROSITE" id="PS01313">
    <property type="entry name" value="LIPB"/>
    <property type="match status" value="1"/>
</dbReference>
<sequence>MKAFFIGKREYRRVLDLQETIFNAKIRQQVRVSRGESTLPLLPDVVILVEHSAPVYTIGRRDTTQGLPPHCAIDVVKTRRGGGITYHGPGQLTMYPIANIQRLWKSCTAEKPRSPIEWFSWALEEAVIQTAAMSRIPTHRYKSGVWADECKGTPPRKLGAIGLQLGNWVSMHGVGLNIANDLHFFDDIVMCELPGRRATSLSNEMQHRCFTEPPPPLEATAPVLLQKFMESIRQPPSLAAPELADLSTDAHWHEHVMDALQISNPLRETPRAR</sequence>
<evidence type="ECO:0000256" key="4">
    <source>
        <dbReference type="ARBA" id="ARBA00022679"/>
    </source>
</evidence>
<evidence type="ECO:0000256" key="3">
    <source>
        <dbReference type="ARBA" id="ARBA00012334"/>
    </source>
</evidence>
<keyword evidence="4" id="KW-0808">Transferase</keyword>
<dbReference type="RefSeq" id="XP_067752520.1">
    <property type="nucleotide sequence ID" value="XM_067896363.1"/>
</dbReference>
<organism evidence="7 8">
    <name type="scientific">Porcisia hertigi</name>
    <dbReference type="NCBI Taxonomy" id="2761500"/>
    <lineage>
        <taxon>Eukaryota</taxon>
        <taxon>Discoba</taxon>
        <taxon>Euglenozoa</taxon>
        <taxon>Kinetoplastea</taxon>
        <taxon>Metakinetoplastina</taxon>
        <taxon>Trypanosomatida</taxon>
        <taxon>Trypanosomatidae</taxon>
        <taxon>Leishmaniinae</taxon>
        <taxon>Porcisia</taxon>
    </lineage>
</organism>
<dbReference type="InterPro" id="IPR020605">
    <property type="entry name" value="Octanoyltransferase_CS"/>
</dbReference>
<dbReference type="GeneID" id="94286440"/>
<reference evidence="7 8" key="1">
    <citation type="submission" date="2021-02" db="EMBL/GenBank/DDBJ databases">
        <title>Porcisia hertigi Genome sequencing and assembly.</title>
        <authorList>
            <person name="Almutairi H."/>
            <person name="Gatherer D."/>
        </authorList>
    </citation>
    <scope>NUCLEOTIDE SEQUENCE [LARGE SCALE GENOMIC DNA]</scope>
    <source>
        <strain evidence="7 8">C119</strain>
    </source>
</reference>
<dbReference type="KEGG" id="phet:94286440"/>
<evidence type="ECO:0000256" key="5">
    <source>
        <dbReference type="ARBA" id="ARBA00023315"/>
    </source>
</evidence>
<evidence type="ECO:0000256" key="1">
    <source>
        <dbReference type="ARBA" id="ARBA00004821"/>
    </source>
</evidence>
<keyword evidence="5" id="KW-0012">Acyltransferase</keyword>
<dbReference type="OrthoDB" id="19908at2759"/>
<dbReference type="Pfam" id="PF21948">
    <property type="entry name" value="LplA-B_cat"/>
    <property type="match status" value="1"/>
</dbReference>
<comment type="caution">
    <text evidence="7">The sequence shown here is derived from an EMBL/GenBank/DDBJ whole genome shotgun (WGS) entry which is preliminary data.</text>
</comment>
<dbReference type="InterPro" id="IPR045864">
    <property type="entry name" value="aa-tRNA-synth_II/BPL/LPL"/>
</dbReference>
<evidence type="ECO:0000256" key="2">
    <source>
        <dbReference type="ARBA" id="ARBA00007907"/>
    </source>
</evidence>
<dbReference type="PROSITE" id="PS51733">
    <property type="entry name" value="BPL_LPL_CATALYTIC"/>
    <property type="match status" value="1"/>
</dbReference>
<name>A0A836KY80_9TRYP</name>
<keyword evidence="8" id="KW-1185">Reference proteome</keyword>
<dbReference type="InterPro" id="IPR000544">
    <property type="entry name" value="Octanoyltransferase"/>
</dbReference>
<dbReference type="AlphaFoldDB" id="A0A836KY80"/>
<proteinExistence type="inferred from homology"/>
<dbReference type="UniPathway" id="UPA00538">
    <property type="reaction ID" value="UER00592"/>
</dbReference>